<dbReference type="Gene3D" id="3.90.1200.10">
    <property type="match status" value="1"/>
</dbReference>
<protein>
    <submittedName>
        <fullName evidence="2">Phosphotransferase enzyme family protein</fullName>
    </submittedName>
</protein>
<dbReference type="Proteomes" id="UP000184192">
    <property type="component" value="Unassembled WGS sequence"/>
</dbReference>
<name>A0A1M6I3U2_9BACE</name>
<keyword evidence="2" id="KW-0808">Transferase</keyword>
<dbReference type="GO" id="GO:0016740">
    <property type="term" value="F:transferase activity"/>
    <property type="evidence" value="ECO:0007669"/>
    <property type="project" value="UniProtKB-KW"/>
</dbReference>
<dbReference type="Pfam" id="PF01636">
    <property type="entry name" value="APH"/>
    <property type="match status" value="1"/>
</dbReference>
<evidence type="ECO:0000259" key="1">
    <source>
        <dbReference type="Pfam" id="PF01636"/>
    </source>
</evidence>
<proteinExistence type="predicted"/>
<dbReference type="AlphaFoldDB" id="A0A1M6I3U2"/>
<dbReference type="EMBL" id="FQZN01000021">
    <property type="protein sequence ID" value="SHJ29157.1"/>
    <property type="molecule type" value="Genomic_DNA"/>
</dbReference>
<dbReference type="InterPro" id="IPR011009">
    <property type="entry name" value="Kinase-like_dom_sf"/>
</dbReference>
<dbReference type="SUPFAM" id="SSF56112">
    <property type="entry name" value="Protein kinase-like (PK-like)"/>
    <property type="match status" value="1"/>
</dbReference>
<gene>
    <name evidence="2" type="ORF">SAMN05444350_12146</name>
</gene>
<keyword evidence="3" id="KW-1185">Reference proteome</keyword>
<feature type="domain" description="Aminoglycoside phosphotransferase" evidence="1">
    <location>
        <begin position="139"/>
        <end position="286"/>
    </location>
</feature>
<dbReference type="GeneID" id="92713311"/>
<evidence type="ECO:0000313" key="2">
    <source>
        <dbReference type="EMBL" id="SHJ29157.1"/>
    </source>
</evidence>
<reference evidence="3" key="1">
    <citation type="submission" date="2016-11" db="EMBL/GenBank/DDBJ databases">
        <authorList>
            <person name="Varghese N."/>
            <person name="Submissions S."/>
        </authorList>
    </citation>
    <scope>NUCLEOTIDE SEQUENCE [LARGE SCALE GENOMIC DNA]</scope>
    <source>
        <strain evidence="3">DSM 26884</strain>
    </source>
</reference>
<sequence length="371" mass="43430">MSIAHLLPFLLNEGGSNTFYTFSNADGKRWLMPAKNMRTAMNLYQPSGIKGKGMKALFPYLYRLGVVNKAVGAEKKRYELVPELEKLLCRLFGTGDIEFSIFCGTPCVHQKITMQISKGARILGYAKFSDNDEIKHIFRQEQETLDYLEQKGVTSVPRCLYSGEWRDGLGLFVQTTTKTRHSSTDHRWNEREMAFLEELHEKTKQHIPFEETEYYRDLCLLCEEMNNLPGFETRPIVEGVSKVLNFYVHREVVFSFYHADFTPWNIYVEKGRLYAFDFEYAKRTYPPYLDYFHFFTQTAIFEEHLGADGIWKLFQHDKERLQSLFGNPDLAYTSYLLGIIAHYVKREKGVFTGDVQRNMKLWIGLLKYLCK</sequence>
<organism evidence="2 3">
    <name type="scientific">Bacteroides stercorirosoris</name>
    <dbReference type="NCBI Taxonomy" id="871324"/>
    <lineage>
        <taxon>Bacteria</taxon>
        <taxon>Pseudomonadati</taxon>
        <taxon>Bacteroidota</taxon>
        <taxon>Bacteroidia</taxon>
        <taxon>Bacteroidales</taxon>
        <taxon>Bacteroidaceae</taxon>
        <taxon>Bacteroides</taxon>
    </lineage>
</organism>
<evidence type="ECO:0000313" key="3">
    <source>
        <dbReference type="Proteomes" id="UP000184192"/>
    </source>
</evidence>
<dbReference type="RefSeq" id="WP_025830988.1">
    <property type="nucleotide sequence ID" value="NZ_FQZN01000021.1"/>
</dbReference>
<accession>A0A1M6I3U2</accession>
<dbReference type="InterPro" id="IPR002575">
    <property type="entry name" value="Aminoglycoside_PTrfase"/>
</dbReference>
<dbReference type="eggNOG" id="COG0510">
    <property type="taxonomic scope" value="Bacteria"/>
</dbReference>